<feature type="compositionally biased region" description="Gly residues" evidence="1">
    <location>
        <begin position="582"/>
        <end position="607"/>
    </location>
</feature>
<sequence length="1182" mass="117465">MFGAQWLILLCIAERATAYRPRGTGAAPYALTTDQPLYPNTTARASTSPLHPPASSTLSELNTPWLNPSDTPHPRTDVPSPASLAASTSSLTSEFPSQSLSTLSYPSLSAVNPTPSLLSALLFTSSYLVSAPSSTKLNSTQQSPSRQSPYAISTPQPGTHPTSKSPPYPTNGLSIASSGYRVSTPSGNLAPYPLHGSVSATIAKASGYPASIGIIRPSLLPNSTTRSSNQTLNTLCTVNVPSANIEWWYGATFYSAAGTYTAFAPNRTNYQGPFLTMVPNTQTGPFDVLSAIQSDSPWSEHVTYDSVYDFTWTDYIPYTVTPAAATTSVVERNYLPVLPSGNVFPVSDIYTYLTADSTAATVAIDSTSTMTSDTSFMYFTAYEVERKANGTTSTQTINLAQPTAVAYAIEGIENSASASGTVPADFLQQIPQSTCVPGTAQGSVTVLVVVDLLYIYLPHVNPFIIHIESTVLGWGDDDTLIVAAATSTGRPLTMGNKAAPTPNEASPGSMPAAGSGASESPRPGKIAPSESQSGGSQTGGSQSGGSQSGGSQSGGSQSGGSQSGGSQTGGSQPGGSQPEGSQSGGSQPGGSQTGGSQSGGSQSGGSQSGTEHSGSGSSSSNPATPPRETVGSIGTNPIIVGPSSVVIVGSQSIKPGAPGVTIGGSSISVAPSATAIVVNGHTSTLPIVANPGSPTQTIGTIGGSPVIVGPSSVVVGTQTLQPGGGVVIVNGSPVSLVPSGNALVVGSTAANGAIVGIQTTSLPHVIFPAESPQAHAGAAPPVLTIGSSTLTANAATQFFLAPGQTLTPGGTATVGGQLVSLDSSAGFVVVGGLTQVLPTTPPSFATSRPEIVVDGTTITALPNKNAASNQGNAALGPTFVVSGQTLVPGRAINVAGTIISLPLSGSFAVMNGATSTFVNAAPPFTVAGAAITPLPSSGPSFTIDGLLLTPGGTITVSGTTISLALGGTTLVVNGATTSLAQSATLLTIGANTYTALPSPGPAFVIAGQTLTPGGKITVAGTAISLAPSATALVVNGVTASLSPEGRANPKAVMTNPPLLTIGTHTYAALPGTGTAFAISGQTLTLGGSVVVDGTTISLSPGATQLVYGSSGKSTTEALFPATTTTRSASRTGADDTTWPASATQRIGQAAPTTSAPGHASRKGTGGVLLTLSLCLCVGVLLS</sequence>
<evidence type="ECO:0000256" key="1">
    <source>
        <dbReference type="SAM" id="MobiDB-lite"/>
    </source>
</evidence>
<reference evidence="3" key="1">
    <citation type="journal article" date="2020" name="Stud. Mycol.">
        <title>101 Dothideomycetes genomes: a test case for predicting lifestyles and emergence of pathogens.</title>
        <authorList>
            <person name="Haridas S."/>
            <person name="Albert R."/>
            <person name="Binder M."/>
            <person name="Bloem J."/>
            <person name="Labutti K."/>
            <person name="Salamov A."/>
            <person name="Andreopoulos B."/>
            <person name="Baker S."/>
            <person name="Barry K."/>
            <person name="Bills G."/>
            <person name="Bluhm B."/>
            <person name="Cannon C."/>
            <person name="Castanera R."/>
            <person name="Culley D."/>
            <person name="Daum C."/>
            <person name="Ezra D."/>
            <person name="Gonzalez J."/>
            <person name="Henrissat B."/>
            <person name="Kuo A."/>
            <person name="Liang C."/>
            <person name="Lipzen A."/>
            <person name="Lutzoni F."/>
            <person name="Magnuson J."/>
            <person name="Mondo S."/>
            <person name="Nolan M."/>
            <person name="Ohm R."/>
            <person name="Pangilinan J."/>
            <person name="Park H.-J."/>
            <person name="Ramirez L."/>
            <person name="Alfaro M."/>
            <person name="Sun H."/>
            <person name="Tritt A."/>
            <person name="Yoshinaga Y."/>
            <person name="Zwiers L.-H."/>
            <person name="Turgeon B."/>
            <person name="Goodwin S."/>
            <person name="Spatafora J."/>
            <person name="Crous P."/>
            <person name="Grigoriev I."/>
        </authorList>
    </citation>
    <scope>NUCLEOTIDE SEQUENCE</scope>
    <source>
        <strain evidence="3">CBS 690.94</strain>
    </source>
</reference>
<keyword evidence="4" id="KW-1185">Reference proteome</keyword>
<feature type="compositionally biased region" description="Polar residues" evidence="1">
    <location>
        <begin position="133"/>
        <end position="163"/>
    </location>
</feature>
<comment type="caution">
    <text evidence="3">The sequence shown here is derived from an EMBL/GenBank/DDBJ whole genome shotgun (WGS) entry which is preliminary data.</text>
</comment>
<feature type="compositionally biased region" description="Gly residues" evidence="1">
    <location>
        <begin position="536"/>
        <end position="573"/>
    </location>
</feature>
<feature type="region of interest" description="Disordered" evidence="1">
    <location>
        <begin position="1122"/>
        <end position="1161"/>
    </location>
</feature>
<feature type="compositionally biased region" description="Low complexity" evidence="1">
    <location>
        <begin position="79"/>
        <end position="90"/>
    </location>
</feature>
<proteinExistence type="predicted"/>
<dbReference type="EMBL" id="MU001509">
    <property type="protein sequence ID" value="KAF2439664.1"/>
    <property type="molecule type" value="Genomic_DNA"/>
</dbReference>
<feature type="chain" id="PRO_5040419257" evidence="2">
    <location>
        <begin position="19"/>
        <end position="1182"/>
    </location>
</feature>
<feature type="signal peptide" evidence="2">
    <location>
        <begin position="1"/>
        <end position="18"/>
    </location>
</feature>
<feature type="region of interest" description="Disordered" evidence="1">
    <location>
        <begin position="490"/>
        <end position="636"/>
    </location>
</feature>
<feature type="compositionally biased region" description="Polar residues" evidence="1">
    <location>
        <begin position="32"/>
        <end position="70"/>
    </location>
</feature>
<feature type="region of interest" description="Disordered" evidence="1">
    <location>
        <begin position="24"/>
        <end position="90"/>
    </location>
</feature>
<keyword evidence="2" id="KW-0732">Signal</keyword>
<dbReference type="AlphaFoldDB" id="A0A9P4PAR2"/>
<feature type="compositionally biased region" description="Low complexity" evidence="1">
    <location>
        <begin position="1122"/>
        <end position="1131"/>
    </location>
</feature>
<evidence type="ECO:0000256" key="2">
    <source>
        <dbReference type="SAM" id="SignalP"/>
    </source>
</evidence>
<evidence type="ECO:0000313" key="3">
    <source>
        <dbReference type="EMBL" id="KAF2439664.1"/>
    </source>
</evidence>
<feature type="compositionally biased region" description="Low complexity" evidence="1">
    <location>
        <begin position="608"/>
        <end position="620"/>
    </location>
</feature>
<evidence type="ECO:0000313" key="4">
    <source>
        <dbReference type="Proteomes" id="UP000799764"/>
    </source>
</evidence>
<organism evidence="3 4">
    <name type="scientific">Karstenula rhodostoma CBS 690.94</name>
    <dbReference type="NCBI Taxonomy" id="1392251"/>
    <lineage>
        <taxon>Eukaryota</taxon>
        <taxon>Fungi</taxon>
        <taxon>Dikarya</taxon>
        <taxon>Ascomycota</taxon>
        <taxon>Pezizomycotina</taxon>
        <taxon>Dothideomycetes</taxon>
        <taxon>Pleosporomycetidae</taxon>
        <taxon>Pleosporales</taxon>
        <taxon>Massarineae</taxon>
        <taxon>Didymosphaeriaceae</taxon>
        <taxon>Karstenula</taxon>
    </lineage>
</organism>
<gene>
    <name evidence="3" type="ORF">P171DRAFT_476788</name>
</gene>
<dbReference type="OrthoDB" id="3642826at2759"/>
<protein>
    <submittedName>
        <fullName evidence="3">Uncharacterized protein</fullName>
    </submittedName>
</protein>
<feature type="compositionally biased region" description="Polar residues" evidence="1">
    <location>
        <begin position="1138"/>
        <end position="1155"/>
    </location>
</feature>
<name>A0A9P4PAR2_9PLEO</name>
<accession>A0A9P4PAR2</accession>
<feature type="region of interest" description="Disordered" evidence="1">
    <location>
        <begin position="133"/>
        <end position="176"/>
    </location>
</feature>
<dbReference type="Proteomes" id="UP000799764">
    <property type="component" value="Unassembled WGS sequence"/>
</dbReference>